<dbReference type="Gramene" id="rna34687">
    <property type="protein sequence ID" value="RHN50407.1"/>
    <property type="gene ID" value="gene34687"/>
</dbReference>
<evidence type="ECO:0008006" key="3">
    <source>
        <dbReference type="Google" id="ProtNLM"/>
    </source>
</evidence>
<keyword evidence="1" id="KW-0472">Membrane</keyword>
<evidence type="ECO:0000313" key="2">
    <source>
        <dbReference type="EMBL" id="RHN50407.1"/>
    </source>
</evidence>
<dbReference type="Proteomes" id="UP000265566">
    <property type="component" value="Chromosome 6"/>
</dbReference>
<organism evidence="2">
    <name type="scientific">Medicago truncatula</name>
    <name type="common">Barrel medic</name>
    <name type="synonym">Medicago tribuloides</name>
    <dbReference type="NCBI Taxonomy" id="3880"/>
    <lineage>
        <taxon>Eukaryota</taxon>
        <taxon>Viridiplantae</taxon>
        <taxon>Streptophyta</taxon>
        <taxon>Embryophyta</taxon>
        <taxon>Tracheophyta</taxon>
        <taxon>Spermatophyta</taxon>
        <taxon>Magnoliopsida</taxon>
        <taxon>eudicotyledons</taxon>
        <taxon>Gunneridae</taxon>
        <taxon>Pentapetalae</taxon>
        <taxon>rosids</taxon>
        <taxon>fabids</taxon>
        <taxon>Fabales</taxon>
        <taxon>Fabaceae</taxon>
        <taxon>Papilionoideae</taxon>
        <taxon>50 kb inversion clade</taxon>
        <taxon>NPAAA clade</taxon>
        <taxon>Hologalegina</taxon>
        <taxon>IRL clade</taxon>
        <taxon>Trifolieae</taxon>
        <taxon>Medicago</taxon>
    </lineage>
</organism>
<dbReference type="AlphaFoldDB" id="A0A396HHN3"/>
<reference evidence="2" key="1">
    <citation type="journal article" date="2018" name="Nat. Plants">
        <title>Whole-genome landscape of Medicago truncatula symbiotic genes.</title>
        <authorList>
            <person name="Pecrix Y."/>
            <person name="Gamas P."/>
            <person name="Carrere S."/>
        </authorList>
    </citation>
    <scope>NUCLEOTIDE SEQUENCE</scope>
    <source>
        <tissue evidence="2">Leaves</tissue>
    </source>
</reference>
<comment type="caution">
    <text evidence="2">The sequence shown here is derived from an EMBL/GenBank/DDBJ whole genome shotgun (WGS) entry which is preliminary data.</text>
</comment>
<keyword evidence="1" id="KW-1133">Transmembrane helix</keyword>
<dbReference type="EMBL" id="PSQE01000006">
    <property type="protein sequence ID" value="RHN50407.1"/>
    <property type="molecule type" value="Genomic_DNA"/>
</dbReference>
<sequence>MNHIFLHIQLFDDGGMIEFLGAIFGCTGACVILYFLAILWYKKMCSLE</sequence>
<protein>
    <recommendedName>
        <fullName evidence="3">Transmembrane protein</fullName>
    </recommendedName>
</protein>
<feature type="transmembrane region" description="Helical" evidence="1">
    <location>
        <begin position="20"/>
        <end position="41"/>
    </location>
</feature>
<evidence type="ECO:0000256" key="1">
    <source>
        <dbReference type="SAM" id="Phobius"/>
    </source>
</evidence>
<keyword evidence="1" id="KW-0812">Transmembrane</keyword>
<proteinExistence type="predicted"/>
<gene>
    <name evidence="2" type="ORF">MtrunA17_Chr6g0457071</name>
</gene>
<accession>A0A396HHN3</accession>
<name>A0A396HHN3_MEDTR</name>